<comment type="subunit">
    <text evidence="2">Homotetramer.</text>
</comment>
<evidence type="ECO:0000256" key="3">
    <source>
        <dbReference type="ARBA" id="ARBA00022801"/>
    </source>
</evidence>
<accession>A0A1Y2FH67</accession>
<evidence type="ECO:0000256" key="1">
    <source>
        <dbReference type="ARBA" id="ARBA00006538"/>
    </source>
</evidence>
<dbReference type="Gene3D" id="2.40.160.210">
    <property type="entry name" value="Acyl-CoA thioesterase, double hotdog domain"/>
    <property type="match status" value="1"/>
</dbReference>
<evidence type="ECO:0000259" key="5">
    <source>
        <dbReference type="Pfam" id="PF13622"/>
    </source>
</evidence>
<dbReference type="SUPFAM" id="SSF54637">
    <property type="entry name" value="Thioesterase/thiol ester dehydrase-isomerase"/>
    <property type="match status" value="2"/>
</dbReference>
<keyword evidence="3" id="KW-0378">Hydrolase</keyword>
<dbReference type="EMBL" id="MCFI01000008">
    <property type="protein sequence ID" value="ORY83301.1"/>
    <property type="molecule type" value="Genomic_DNA"/>
</dbReference>
<dbReference type="InterPro" id="IPR049450">
    <property type="entry name" value="ACOT8-like_C"/>
</dbReference>
<feature type="domain" description="Acyl-CoA thioesterase-like C-terminal" evidence="6">
    <location>
        <begin position="200"/>
        <end position="312"/>
    </location>
</feature>
<dbReference type="InterPro" id="IPR049449">
    <property type="entry name" value="TesB_ACOT8-like_N"/>
</dbReference>
<dbReference type="GO" id="GO:0009062">
    <property type="term" value="P:fatty acid catabolic process"/>
    <property type="evidence" value="ECO:0007669"/>
    <property type="project" value="TreeGrafter"/>
</dbReference>
<gene>
    <name evidence="7" type="ORF">BCR37DRAFT_379347</name>
</gene>
<evidence type="ECO:0000313" key="8">
    <source>
        <dbReference type="Proteomes" id="UP000193685"/>
    </source>
</evidence>
<proteinExistence type="inferred from homology"/>
<comment type="caution">
    <text evidence="7">The sequence shown here is derived from an EMBL/GenBank/DDBJ whole genome shotgun (WGS) entry which is preliminary data.</text>
</comment>
<dbReference type="GO" id="GO:0047617">
    <property type="term" value="F:fatty acyl-CoA hydrolase activity"/>
    <property type="evidence" value="ECO:0007669"/>
    <property type="project" value="InterPro"/>
</dbReference>
<dbReference type="Proteomes" id="UP000193685">
    <property type="component" value="Unassembled WGS sequence"/>
</dbReference>
<keyword evidence="4" id="KW-0443">Lipid metabolism</keyword>
<comment type="similarity">
    <text evidence="1">Belongs to the C/M/P thioester hydrolase family.</text>
</comment>
<protein>
    <submittedName>
        <fullName evidence="7">Acyl-CoA thioesterase family protein</fullName>
    </submittedName>
</protein>
<dbReference type="InterPro" id="IPR029069">
    <property type="entry name" value="HotDog_dom_sf"/>
</dbReference>
<dbReference type="RefSeq" id="XP_040725882.1">
    <property type="nucleotide sequence ID" value="XM_040869251.1"/>
</dbReference>
<reference evidence="7 8" key="1">
    <citation type="submission" date="2016-07" db="EMBL/GenBank/DDBJ databases">
        <title>Pervasive Adenine N6-methylation of Active Genes in Fungi.</title>
        <authorList>
            <consortium name="DOE Joint Genome Institute"/>
            <person name="Mondo S.J."/>
            <person name="Dannebaum R.O."/>
            <person name="Kuo R.C."/>
            <person name="Labutti K."/>
            <person name="Haridas S."/>
            <person name="Kuo A."/>
            <person name="Salamov A."/>
            <person name="Ahrendt S.R."/>
            <person name="Lipzen A."/>
            <person name="Sullivan W."/>
            <person name="Andreopoulos W.B."/>
            <person name="Clum A."/>
            <person name="Lindquist E."/>
            <person name="Daum C."/>
            <person name="Ramamoorthy G.K."/>
            <person name="Gryganskyi A."/>
            <person name="Culley D."/>
            <person name="Magnuson J.K."/>
            <person name="James T.Y."/>
            <person name="O'Malley M.A."/>
            <person name="Stajich J.E."/>
            <person name="Spatafora J.W."/>
            <person name="Visel A."/>
            <person name="Grigoriev I.V."/>
        </authorList>
    </citation>
    <scope>NUCLEOTIDE SEQUENCE [LARGE SCALE GENOMIC DNA]</scope>
    <source>
        <strain evidence="7 8">12-1054</strain>
    </source>
</reference>
<dbReference type="InterPro" id="IPR042171">
    <property type="entry name" value="Acyl-CoA_hotdog"/>
</dbReference>
<dbReference type="Pfam" id="PF13622">
    <property type="entry name" value="4HBT_3"/>
    <property type="match status" value="1"/>
</dbReference>
<dbReference type="CDD" id="cd03445">
    <property type="entry name" value="Thioesterase_II_repeat2"/>
    <property type="match status" value="1"/>
</dbReference>
<dbReference type="GO" id="GO:0005782">
    <property type="term" value="C:peroxisomal matrix"/>
    <property type="evidence" value="ECO:0007669"/>
    <property type="project" value="UniProtKB-SubCell"/>
</dbReference>
<dbReference type="CDD" id="cd03444">
    <property type="entry name" value="Thioesterase_II_repeat1"/>
    <property type="match status" value="1"/>
</dbReference>
<dbReference type="Pfam" id="PF20789">
    <property type="entry name" value="4HBT_3C"/>
    <property type="match status" value="1"/>
</dbReference>
<dbReference type="PANTHER" id="PTHR11066">
    <property type="entry name" value="ACYL-COA THIOESTERASE"/>
    <property type="match status" value="1"/>
</dbReference>
<dbReference type="GO" id="GO:0006637">
    <property type="term" value="P:acyl-CoA metabolic process"/>
    <property type="evidence" value="ECO:0007669"/>
    <property type="project" value="InterPro"/>
</dbReference>
<organism evidence="7 8">
    <name type="scientific">Protomyces lactucae-debilis</name>
    <dbReference type="NCBI Taxonomy" id="2754530"/>
    <lineage>
        <taxon>Eukaryota</taxon>
        <taxon>Fungi</taxon>
        <taxon>Dikarya</taxon>
        <taxon>Ascomycota</taxon>
        <taxon>Taphrinomycotina</taxon>
        <taxon>Taphrinomycetes</taxon>
        <taxon>Taphrinales</taxon>
        <taxon>Protomycetaceae</taxon>
        <taxon>Protomyces</taxon>
    </lineage>
</organism>
<evidence type="ECO:0000313" key="7">
    <source>
        <dbReference type="EMBL" id="ORY83301.1"/>
    </source>
</evidence>
<dbReference type="FunFam" id="2.40.160.210:FF:000001">
    <property type="entry name" value="Acyl-CoA thioesterase II"/>
    <property type="match status" value="1"/>
</dbReference>
<dbReference type="OrthoDB" id="68328at2759"/>
<evidence type="ECO:0000259" key="6">
    <source>
        <dbReference type="Pfam" id="PF20789"/>
    </source>
</evidence>
<evidence type="ECO:0000256" key="4">
    <source>
        <dbReference type="ARBA" id="ARBA00023098"/>
    </source>
</evidence>
<name>A0A1Y2FH67_PROLT</name>
<evidence type="ECO:0000256" key="2">
    <source>
        <dbReference type="ARBA" id="ARBA00011881"/>
    </source>
</evidence>
<dbReference type="AlphaFoldDB" id="A0A1Y2FH67"/>
<sequence length="316" mass="35717">MPAPKEFKRVVVDLNEDPDADNETTPGPLSPIEHDLELEELDSDIFRSKRPLWRPAAARAIFGGSILSQCLASCARTVPEGYIIHSLHSYFVLPGDETRPIVYHVERVRDGKSYCTRTVQARQRNKCILTMTCSFQRHEESSLTHQVTMPQVPEPDALLAPKDMLARSKRMIVDPVLRAKIEAEAAVSPIESRMVLFQQKDKKPDERHVALWVKAKGQISGDFHAHAAAIAYFSDSWFLSTALRVNNKTPQHASMMASLDHSIYFHKQARADEWLLYDMNSTWSGRGRGLAHGRIFTKDGDLIAECVQEGLIRMKL</sequence>
<dbReference type="STRING" id="56484.A0A1Y2FH67"/>
<dbReference type="OMA" id="QVWFRTN"/>
<keyword evidence="8" id="KW-1185">Reference proteome</keyword>
<feature type="domain" description="Acyl-CoA thioesterase-like N-terminal HotDog" evidence="5">
    <location>
        <begin position="52"/>
        <end position="136"/>
    </location>
</feature>
<dbReference type="InterPro" id="IPR003703">
    <property type="entry name" value="Acyl_CoA_thio"/>
</dbReference>
<dbReference type="GeneID" id="63785850"/>
<dbReference type="PANTHER" id="PTHR11066:SF34">
    <property type="entry name" value="ACYL-COENZYME A THIOESTERASE 8"/>
    <property type="match status" value="1"/>
</dbReference>